<dbReference type="AlphaFoldDB" id="A0A1D2M2S8"/>
<gene>
    <name evidence="2" type="ORF">Ocin01_19409</name>
</gene>
<comment type="caution">
    <text evidence="2">The sequence shown here is derived from an EMBL/GenBank/DDBJ whole genome shotgun (WGS) entry which is preliminary data.</text>
</comment>
<feature type="region of interest" description="Disordered" evidence="1">
    <location>
        <begin position="1"/>
        <end position="35"/>
    </location>
</feature>
<feature type="compositionally biased region" description="Basic and acidic residues" evidence="1">
    <location>
        <begin position="1"/>
        <end position="10"/>
    </location>
</feature>
<organism evidence="2 3">
    <name type="scientific">Orchesella cincta</name>
    <name type="common">Springtail</name>
    <name type="synonym">Podura cincta</name>
    <dbReference type="NCBI Taxonomy" id="48709"/>
    <lineage>
        <taxon>Eukaryota</taxon>
        <taxon>Metazoa</taxon>
        <taxon>Ecdysozoa</taxon>
        <taxon>Arthropoda</taxon>
        <taxon>Hexapoda</taxon>
        <taxon>Collembola</taxon>
        <taxon>Entomobryomorpha</taxon>
        <taxon>Entomobryoidea</taxon>
        <taxon>Orchesellidae</taxon>
        <taxon>Orchesellinae</taxon>
        <taxon>Orchesella</taxon>
    </lineage>
</organism>
<dbReference type="EMBL" id="LJIJ01005690">
    <property type="protein sequence ID" value="ODM87273.1"/>
    <property type="molecule type" value="Genomic_DNA"/>
</dbReference>
<dbReference type="InterPro" id="IPR036047">
    <property type="entry name" value="F-box-like_dom_sf"/>
</dbReference>
<keyword evidence="3" id="KW-1185">Reference proteome</keyword>
<evidence type="ECO:0000256" key="1">
    <source>
        <dbReference type="SAM" id="MobiDB-lite"/>
    </source>
</evidence>
<feature type="compositionally biased region" description="Low complexity" evidence="1">
    <location>
        <begin position="19"/>
        <end position="35"/>
    </location>
</feature>
<evidence type="ECO:0008006" key="4">
    <source>
        <dbReference type="Google" id="ProtNLM"/>
    </source>
</evidence>
<name>A0A1D2M2S8_ORCCI</name>
<dbReference type="SUPFAM" id="SSF81383">
    <property type="entry name" value="F-box domain"/>
    <property type="match status" value="1"/>
</dbReference>
<protein>
    <recommendedName>
        <fullName evidence="4">F-box domain-containing protein</fullName>
    </recommendedName>
</protein>
<proteinExistence type="predicted"/>
<evidence type="ECO:0000313" key="2">
    <source>
        <dbReference type="EMBL" id="ODM87273.1"/>
    </source>
</evidence>
<accession>A0A1D2M2S8</accession>
<evidence type="ECO:0000313" key="3">
    <source>
        <dbReference type="Proteomes" id="UP000094527"/>
    </source>
</evidence>
<reference evidence="2 3" key="1">
    <citation type="journal article" date="2016" name="Genome Biol. Evol.">
        <title>Gene Family Evolution Reflects Adaptation to Soil Environmental Stressors in the Genome of the Collembolan Orchesella cincta.</title>
        <authorList>
            <person name="Faddeeva-Vakhrusheva A."/>
            <person name="Derks M.F."/>
            <person name="Anvar S.Y."/>
            <person name="Agamennone V."/>
            <person name="Suring W."/>
            <person name="Smit S."/>
            <person name="van Straalen N.M."/>
            <person name="Roelofs D."/>
        </authorList>
    </citation>
    <scope>NUCLEOTIDE SEQUENCE [LARGE SCALE GENOMIC DNA]</scope>
    <source>
        <tissue evidence="2">Mixed pool</tissue>
    </source>
</reference>
<dbReference type="Proteomes" id="UP000094527">
    <property type="component" value="Unassembled WGS sequence"/>
</dbReference>
<sequence length="227" mass="26857">MENQIRELPPKRHRSSSVNNDDNNPAQDQNQPEEPIALLPELWTKIFLYLWDKEEDLESLESCRFVSHQFQQLVDNLPLKPDRNPWFKFYHQRYPFLSPLYHARATEFVSDEDVINFLKETPSPESDAFGCSPFHRHQTVKLHKFSDNLIMEGRNFGMIFQQHGKHIKKLIYLPNKFPNAFSNLSRLMTTMTNLQTLVVDLSLLHADRRQALRGEEIPNDLNIWLSW</sequence>